<gene>
    <name evidence="3" type="primary">C33H11orf65</name>
</gene>
<accession>A0ABM5CMW2</accession>
<dbReference type="PANTHER" id="PTHR15087:SF14">
    <property type="entry name" value="PROTEIN NPAT"/>
    <property type="match status" value="1"/>
</dbReference>
<dbReference type="PROSITE" id="PS50896">
    <property type="entry name" value="LISH"/>
    <property type="match status" value="1"/>
</dbReference>
<dbReference type="InterPro" id="IPR006594">
    <property type="entry name" value="LisH"/>
</dbReference>
<dbReference type="Pfam" id="PF00612">
    <property type="entry name" value="IQ"/>
    <property type="match status" value="2"/>
</dbReference>
<dbReference type="InterPro" id="IPR000048">
    <property type="entry name" value="IQ_motif_EF-hand-BS"/>
</dbReference>
<dbReference type="PANTHER" id="PTHR15087">
    <property type="entry name" value="PROTEIN NPAT"/>
    <property type="match status" value="1"/>
</dbReference>
<evidence type="ECO:0000256" key="1">
    <source>
        <dbReference type="SAM" id="MobiDB-lite"/>
    </source>
</evidence>
<evidence type="ECO:0000313" key="3">
    <source>
        <dbReference type="RefSeq" id="XP_072809993.1"/>
    </source>
</evidence>
<keyword evidence="2" id="KW-1185">Reference proteome</keyword>
<dbReference type="GeneID" id="102528740"/>
<protein>
    <submittedName>
        <fullName evidence="3">Protein MFI isoform X1</fullName>
    </submittedName>
</protein>
<reference evidence="3" key="1">
    <citation type="submission" date="2025-08" db="UniProtKB">
        <authorList>
            <consortium name="RefSeq"/>
        </authorList>
    </citation>
    <scope>IDENTIFICATION</scope>
</reference>
<name>A0ABM5CMW2_VICPA</name>
<feature type="region of interest" description="Disordered" evidence="1">
    <location>
        <begin position="194"/>
        <end position="227"/>
    </location>
</feature>
<dbReference type="InterPro" id="IPR052850">
    <property type="entry name" value="NPAT_LisH"/>
</dbReference>
<evidence type="ECO:0000313" key="2">
    <source>
        <dbReference type="Proteomes" id="UP001652581"/>
    </source>
</evidence>
<dbReference type="Proteomes" id="UP001652581">
    <property type="component" value="Chromosome 33"/>
</dbReference>
<sequence>MLLPSDVARLVLGYLQQENLTSTCQTFILESSNLKEYAEHCTDEGFIPACLLSLFGKNLTTILNEYVAMKAKETSNDVPAVMSSLWKKLDHTLSQIRSMQSSSGFAANQRARTRNGIAEIKWQRRLASQSAPVSSEVLTLPYLSGQFTTSPLTAAQVTRPTGQISAPLRSNFVVVNHSQSQDTVTTGEALNVIPGPQEKKTHASLMSPGRRKSESQRKSITLSGPHSTIRNFQDPNSFAVEKQMVIENAREKILSNKSLQEKLAENINKFLTSDSNIAQVPKQTDSNPTEPETSIDELLGLPHFHMAWKQESEFTQRDKAAIVIQKAWKSFLNVAVFQHLKSLINIRRQGEPRQIVRYINPKEHFHMAWKQESEFTQRDKAAIVIQKAWKSFLNVAVFQHLKSLINIRRQGEPRQIVRYINPKEAELLDAAAGINVRFRLGGVKFPPEIYYKIFTHRHIEDLCANSPRDYTKLPAKYASHNKSDRLQEEGYSGCYRRVENNGWRPVSERFWTSTENVMVEDKRESEFHFSKLKRRQDMEKKRKIRKIEWMKQMYYAGNLEAKSTNHDTLGLIHTATKGLIKAIETGGIDSVMEWEVDEVLNWTNTLNFDEYIANWKEIATSNSSANFKSFRFKEAKGKIYDYEDKLEEEMGASEDTSFENIYEGPGFTRLTPDSTYGI</sequence>
<dbReference type="CDD" id="cd21090">
    <property type="entry name" value="C11orf65"/>
    <property type="match status" value="1"/>
</dbReference>
<dbReference type="RefSeq" id="XP_072809993.1">
    <property type="nucleotide sequence ID" value="XM_072953892.1"/>
</dbReference>
<proteinExistence type="predicted"/>
<feature type="compositionally biased region" description="Polar residues" evidence="1">
    <location>
        <begin position="218"/>
        <end position="227"/>
    </location>
</feature>
<organism evidence="2 3">
    <name type="scientific">Vicugna pacos</name>
    <name type="common">Alpaca</name>
    <name type="synonym">Lama pacos</name>
    <dbReference type="NCBI Taxonomy" id="30538"/>
    <lineage>
        <taxon>Eukaryota</taxon>
        <taxon>Metazoa</taxon>
        <taxon>Chordata</taxon>
        <taxon>Craniata</taxon>
        <taxon>Vertebrata</taxon>
        <taxon>Euteleostomi</taxon>
        <taxon>Mammalia</taxon>
        <taxon>Eutheria</taxon>
        <taxon>Laurasiatheria</taxon>
        <taxon>Artiodactyla</taxon>
        <taxon>Tylopoda</taxon>
        <taxon>Camelidae</taxon>
        <taxon>Vicugna</taxon>
    </lineage>
</organism>
<dbReference type="SMART" id="SM00667">
    <property type="entry name" value="LisH"/>
    <property type="match status" value="1"/>
</dbReference>